<gene>
    <name evidence="2" type="ORF">DFH08DRAFT_815213</name>
</gene>
<organism evidence="2 3">
    <name type="scientific">Mycena albidolilacea</name>
    <dbReference type="NCBI Taxonomy" id="1033008"/>
    <lineage>
        <taxon>Eukaryota</taxon>
        <taxon>Fungi</taxon>
        <taxon>Dikarya</taxon>
        <taxon>Basidiomycota</taxon>
        <taxon>Agaricomycotina</taxon>
        <taxon>Agaricomycetes</taxon>
        <taxon>Agaricomycetidae</taxon>
        <taxon>Agaricales</taxon>
        <taxon>Marasmiineae</taxon>
        <taxon>Mycenaceae</taxon>
        <taxon>Mycena</taxon>
    </lineage>
</organism>
<comment type="caution">
    <text evidence="2">The sequence shown here is derived from an EMBL/GenBank/DDBJ whole genome shotgun (WGS) entry which is preliminary data.</text>
</comment>
<evidence type="ECO:0000313" key="2">
    <source>
        <dbReference type="EMBL" id="KAJ7330293.1"/>
    </source>
</evidence>
<feature type="compositionally biased region" description="Polar residues" evidence="1">
    <location>
        <begin position="172"/>
        <end position="185"/>
    </location>
</feature>
<keyword evidence="3" id="KW-1185">Reference proteome</keyword>
<name>A0AAD6ZMU8_9AGAR</name>
<sequence length="310" mass="34089">MPALAPTSTVTCYIVGEDFRRKSQLRPSGLKTDLGSTLLNIELRHIKNLTRLPILRALCRPMIQRIKLKRKTLENLVKDDKGVTKLKFGAQLELQLELQLAFQLAKLELEVKSSTRARLDVQLDGQLRPQLRLIRISALHHLGYDKGPTRAPDSKLVIGRISSSAGLKKGDVSTTPHPHSDSSASVDELRQCGASWASVAQVARDTPFSLKPPPATLDDVQLVASITAGDLLAFRDSQFPLAFVNAKSGIFLSSNWVHPAQLRAFLAGRDASISTCQINYFCQTGAVSSFCLHPSPRTTRQNRGFGCAYH</sequence>
<reference evidence="2" key="1">
    <citation type="submission" date="2023-03" db="EMBL/GenBank/DDBJ databases">
        <title>Massive genome expansion in bonnet fungi (Mycena s.s.) driven by repeated elements and novel gene families across ecological guilds.</title>
        <authorList>
            <consortium name="Lawrence Berkeley National Laboratory"/>
            <person name="Harder C.B."/>
            <person name="Miyauchi S."/>
            <person name="Viragh M."/>
            <person name="Kuo A."/>
            <person name="Thoen E."/>
            <person name="Andreopoulos B."/>
            <person name="Lu D."/>
            <person name="Skrede I."/>
            <person name="Drula E."/>
            <person name="Henrissat B."/>
            <person name="Morin E."/>
            <person name="Kohler A."/>
            <person name="Barry K."/>
            <person name="LaButti K."/>
            <person name="Morin E."/>
            <person name="Salamov A."/>
            <person name="Lipzen A."/>
            <person name="Mereny Z."/>
            <person name="Hegedus B."/>
            <person name="Baldrian P."/>
            <person name="Stursova M."/>
            <person name="Weitz H."/>
            <person name="Taylor A."/>
            <person name="Grigoriev I.V."/>
            <person name="Nagy L.G."/>
            <person name="Martin F."/>
            <person name="Kauserud H."/>
        </authorList>
    </citation>
    <scope>NUCLEOTIDE SEQUENCE</scope>
    <source>
        <strain evidence="2">CBHHK002</strain>
    </source>
</reference>
<dbReference type="Proteomes" id="UP001218218">
    <property type="component" value="Unassembled WGS sequence"/>
</dbReference>
<evidence type="ECO:0000256" key="1">
    <source>
        <dbReference type="SAM" id="MobiDB-lite"/>
    </source>
</evidence>
<feature type="region of interest" description="Disordered" evidence="1">
    <location>
        <begin position="166"/>
        <end position="185"/>
    </location>
</feature>
<protein>
    <submittedName>
        <fullName evidence="2">Uncharacterized protein</fullName>
    </submittedName>
</protein>
<evidence type="ECO:0000313" key="3">
    <source>
        <dbReference type="Proteomes" id="UP001218218"/>
    </source>
</evidence>
<dbReference type="EMBL" id="JARIHO010000037">
    <property type="protein sequence ID" value="KAJ7330293.1"/>
    <property type="molecule type" value="Genomic_DNA"/>
</dbReference>
<dbReference type="AlphaFoldDB" id="A0AAD6ZMU8"/>
<accession>A0AAD6ZMU8</accession>
<proteinExistence type="predicted"/>